<dbReference type="EMBL" id="JXTI01000189">
    <property type="protein sequence ID" value="KWX11426.1"/>
    <property type="molecule type" value="Genomic_DNA"/>
</dbReference>
<organism evidence="5 6">
    <name type="scientific">Giardia duodenalis assemblage B</name>
    <dbReference type="NCBI Taxonomy" id="1394984"/>
    <lineage>
        <taxon>Eukaryota</taxon>
        <taxon>Metamonada</taxon>
        <taxon>Diplomonadida</taxon>
        <taxon>Hexamitidae</taxon>
        <taxon>Giardiinae</taxon>
        <taxon>Giardia</taxon>
    </lineage>
</organism>
<dbReference type="VEuPathDB" id="GiardiaDB:QR46_4605"/>
<proteinExistence type="inferred from homology"/>
<dbReference type="SMART" id="SM00427">
    <property type="entry name" value="H2B"/>
    <property type="match status" value="1"/>
</dbReference>
<evidence type="ECO:0000313" key="4">
    <source>
        <dbReference type="EMBL" id="KWX11426.1"/>
    </source>
</evidence>
<dbReference type="SUPFAM" id="SSF47113">
    <property type="entry name" value="Histone-fold"/>
    <property type="match status" value="1"/>
</dbReference>
<name>A0A132NMX1_GIAIN</name>
<evidence type="ECO:0000256" key="1">
    <source>
        <dbReference type="ARBA" id="ARBA00006846"/>
    </source>
</evidence>
<dbReference type="VEuPathDB" id="GiardiaDB:QR46_4608"/>
<dbReference type="Pfam" id="PF00125">
    <property type="entry name" value="Histone"/>
    <property type="match status" value="1"/>
</dbReference>
<dbReference type="GO" id="GO:0003677">
    <property type="term" value="F:DNA binding"/>
    <property type="evidence" value="ECO:0007669"/>
    <property type="project" value="InterPro"/>
</dbReference>
<dbReference type="GO" id="GO:0030527">
    <property type="term" value="F:structural constituent of chromatin"/>
    <property type="evidence" value="ECO:0007669"/>
    <property type="project" value="InterPro"/>
</dbReference>
<dbReference type="PANTHER" id="PTHR23428">
    <property type="entry name" value="HISTONE H2B"/>
    <property type="match status" value="1"/>
</dbReference>
<evidence type="ECO:0000256" key="2">
    <source>
        <dbReference type="SAM" id="MobiDB-lite"/>
    </source>
</evidence>
<feature type="region of interest" description="Disordered" evidence="2">
    <location>
        <begin position="1"/>
        <end position="45"/>
    </location>
</feature>
<dbReference type="Gene3D" id="1.10.20.10">
    <property type="entry name" value="Histone, subunit A"/>
    <property type="match status" value="1"/>
</dbReference>
<comment type="caution">
    <text evidence="5">The sequence shown here is derived from an EMBL/GenBank/DDBJ whole genome shotgun (WGS) entry which is preliminary data.</text>
</comment>
<evidence type="ECO:0000313" key="5">
    <source>
        <dbReference type="EMBL" id="KWX11429.1"/>
    </source>
</evidence>
<comment type="similarity">
    <text evidence="1">Belongs to the histone H2B family.</text>
</comment>
<accession>A0A132NMX1</accession>
<feature type="domain" description="Core Histone H2A/H2B/H3" evidence="3">
    <location>
        <begin position="34"/>
        <end position="119"/>
    </location>
</feature>
<dbReference type="GO" id="GO:0046982">
    <property type="term" value="F:protein heterodimerization activity"/>
    <property type="evidence" value="ECO:0007669"/>
    <property type="project" value="InterPro"/>
</dbReference>
<dbReference type="CDD" id="cd22910">
    <property type="entry name" value="HFD_H2B"/>
    <property type="match status" value="1"/>
</dbReference>
<dbReference type="Proteomes" id="UP000070089">
    <property type="component" value="Unassembled WGS sequence"/>
</dbReference>
<protein>
    <submittedName>
        <fullName evidence="5">Histone H2B</fullName>
    </submittedName>
</protein>
<dbReference type="InterPro" id="IPR000558">
    <property type="entry name" value="Histone_H2B"/>
</dbReference>
<dbReference type="EMBL" id="JXTI01000189">
    <property type="protein sequence ID" value="KWX11429.1"/>
    <property type="molecule type" value="Genomic_DNA"/>
</dbReference>
<dbReference type="AlphaFoldDB" id="A0A132NMX1"/>
<dbReference type="OrthoDB" id="305527at2759"/>
<evidence type="ECO:0000259" key="3">
    <source>
        <dbReference type="Pfam" id="PF00125"/>
    </source>
</evidence>
<feature type="compositionally biased region" description="Gly residues" evidence="2">
    <location>
        <begin position="1"/>
        <end position="11"/>
    </location>
</feature>
<dbReference type="GO" id="GO:0000786">
    <property type="term" value="C:nucleosome"/>
    <property type="evidence" value="ECO:0007669"/>
    <property type="project" value="InterPro"/>
</dbReference>
<feature type="compositionally biased region" description="Basic and acidic residues" evidence="2">
    <location>
        <begin position="16"/>
        <end position="39"/>
    </location>
</feature>
<dbReference type="InterPro" id="IPR007125">
    <property type="entry name" value="H2A/H2B/H3"/>
</dbReference>
<evidence type="ECO:0000313" key="6">
    <source>
        <dbReference type="Proteomes" id="UP000070089"/>
    </source>
</evidence>
<sequence>MHRGADFGGAGAQKAGGKEMSKMETKRPMKKAEGGDKGDAKRKHKRHETYATYIYKVLRSENIRSEADTDLGISNKGMEVMNSLVNDLFERIASEASNLAKISKRNTIGKKDIESAAKLVIPGEIGRLIRDEADKALSKFTSSKESTKK</sequence>
<reference evidence="5" key="2">
    <citation type="submission" date="2015-01" db="EMBL/GenBank/DDBJ databases">
        <authorList>
            <person name="Xiang T."/>
            <person name="Song Y."/>
            <person name="Huang L."/>
            <person name="Wang B."/>
            <person name="Wu P."/>
        </authorList>
    </citation>
    <scope>NUCLEOTIDE SEQUENCE</scope>
    <source>
        <strain evidence="5">BAH15c1</strain>
    </source>
</reference>
<dbReference type="FunFam" id="1.10.20.10:FF:000176">
    <property type="entry name" value="Histone H2B"/>
    <property type="match status" value="1"/>
</dbReference>
<dbReference type="InterPro" id="IPR009072">
    <property type="entry name" value="Histone-fold"/>
</dbReference>
<reference evidence="5 6" key="1">
    <citation type="journal article" date="2015" name="Mol. Biochem. Parasitol.">
        <title>Identification of polymorphic genes for use in assemblage B genotyping assays through comparative genomics of multiple assemblage B Giardia duodenalis isolates.</title>
        <authorList>
            <person name="Wielinga C."/>
            <person name="Thompson R.C."/>
            <person name="Monis P."/>
            <person name="Ryan U."/>
        </authorList>
    </citation>
    <scope>NUCLEOTIDE SEQUENCE [LARGE SCALE GENOMIC DNA]</scope>
    <source>
        <strain evidence="5 6">BAH15c1</strain>
    </source>
</reference>
<gene>
    <name evidence="4" type="ORF">QR46_4605</name>
    <name evidence="5" type="ORF">QR46_4608</name>
</gene>
<dbReference type="SMR" id="A0A132NMX1"/>